<name>A0A6B9FBY0_9HYPH</name>
<accession>A0A6B9FBY0</accession>
<protein>
    <submittedName>
        <fullName evidence="1">Pilus assembly protein PilZ</fullName>
    </submittedName>
</protein>
<evidence type="ECO:0000313" key="1">
    <source>
        <dbReference type="EMBL" id="QGY01043.1"/>
    </source>
</evidence>
<dbReference type="OrthoDB" id="8001867at2"/>
<organism evidence="1 2">
    <name type="scientific">Methylobacterium mesophilicum SR1.6/6</name>
    <dbReference type="NCBI Taxonomy" id="908290"/>
    <lineage>
        <taxon>Bacteria</taxon>
        <taxon>Pseudomonadati</taxon>
        <taxon>Pseudomonadota</taxon>
        <taxon>Alphaproteobacteria</taxon>
        <taxon>Hyphomicrobiales</taxon>
        <taxon>Methylobacteriaceae</taxon>
        <taxon>Methylobacterium</taxon>
    </lineage>
</organism>
<reference evidence="1 2" key="1">
    <citation type="journal article" date="2012" name="Genet. Mol. Biol.">
        <title>Analysis of 16S rRNA and mxaF genes revealing insights into Methylobacterium niche-specific plant association.</title>
        <authorList>
            <person name="Dourado M.N."/>
            <person name="Andreote F.D."/>
            <person name="Dini-Andreote F."/>
            <person name="Conti R."/>
            <person name="Araujo J.M."/>
            <person name="Araujo W.L."/>
        </authorList>
    </citation>
    <scope>NUCLEOTIDE SEQUENCE [LARGE SCALE GENOMIC DNA]</scope>
    <source>
        <strain evidence="1 2">SR1.6/6</strain>
    </source>
</reference>
<dbReference type="KEGG" id="mmes:MMSR116_03375"/>
<dbReference type="EMBL" id="CP043538">
    <property type="protein sequence ID" value="QGY01043.1"/>
    <property type="molecule type" value="Genomic_DNA"/>
</dbReference>
<evidence type="ECO:0000313" key="2">
    <source>
        <dbReference type="Proteomes" id="UP000012488"/>
    </source>
</evidence>
<sequence>MNDARHIVILPALCWNQRRRDFYAITTDVSADGIRLRSSSLLDPGEDLTCSIRHIGLLEARIDWAAGRDFVVSVHGGRPVLIGLARQFVALARAQDLRAEPLRLHRRIVPRQRIVDVTVGDGPAVAGHVLNVSASGVALLVEASLEIGATIRVGRKLARVIRHFTHGVGAAFLEPFEPSAVHEAMTL</sequence>
<dbReference type="RefSeq" id="WP_010683750.1">
    <property type="nucleotide sequence ID" value="NZ_CP043538.1"/>
</dbReference>
<dbReference type="AlphaFoldDB" id="A0A6B9FBY0"/>
<reference evidence="1 2" key="2">
    <citation type="journal article" date="2013" name="Genome Announc.">
        <title>Draft Genome Sequence of Methylobacterium mesophilicum Strain SR1.6/6, Isolated from Citrus sinensis.</title>
        <authorList>
            <person name="Marinho Almeida D."/>
            <person name="Dini-Andreote F."/>
            <person name="Camargo Neves A.A."/>
            <person name="Juca Ramos R.T."/>
            <person name="Andreote F.D."/>
            <person name="Carneiro A.R."/>
            <person name="Oliveira de Souza Lima A."/>
            <person name="Caracciolo Gomes de Sa P.H."/>
            <person name="Ribeiro Barbosa M.S."/>
            <person name="Araujo W.L."/>
            <person name="Silva A."/>
        </authorList>
    </citation>
    <scope>NUCLEOTIDE SEQUENCE [LARGE SCALE GENOMIC DNA]</scope>
    <source>
        <strain evidence="1 2">SR1.6/6</strain>
    </source>
</reference>
<dbReference type="Proteomes" id="UP000012488">
    <property type="component" value="Chromosome"/>
</dbReference>
<proteinExistence type="predicted"/>
<gene>
    <name evidence="1" type="ORF">MMSR116_03375</name>
</gene>